<dbReference type="Pfam" id="PF13855">
    <property type="entry name" value="LRR_8"/>
    <property type="match status" value="1"/>
</dbReference>
<dbReference type="RefSeq" id="XP_002110524.1">
    <property type="nucleotide sequence ID" value="XM_002110488.1"/>
</dbReference>
<evidence type="ECO:0000313" key="4">
    <source>
        <dbReference type="Proteomes" id="UP000009022"/>
    </source>
</evidence>
<gene>
    <name evidence="3" type="ORF">TRIADDRAFT_54634</name>
</gene>
<dbReference type="CTD" id="6751739"/>
<dbReference type="eggNOG" id="KOG0531">
    <property type="taxonomic scope" value="Eukaryota"/>
</dbReference>
<keyword evidence="4" id="KW-1185">Reference proteome</keyword>
<dbReference type="HOGENOM" id="CLU_1557276_0_0_1"/>
<reference evidence="3 4" key="1">
    <citation type="journal article" date="2008" name="Nature">
        <title>The Trichoplax genome and the nature of placozoans.</title>
        <authorList>
            <person name="Srivastava M."/>
            <person name="Begovic E."/>
            <person name="Chapman J."/>
            <person name="Putnam N.H."/>
            <person name="Hellsten U."/>
            <person name="Kawashima T."/>
            <person name="Kuo A."/>
            <person name="Mitros T."/>
            <person name="Salamov A."/>
            <person name="Carpenter M.L."/>
            <person name="Signorovitch A.Y."/>
            <person name="Moreno M.A."/>
            <person name="Kamm K."/>
            <person name="Grimwood J."/>
            <person name="Schmutz J."/>
            <person name="Shapiro H."/>
            <person name="Grigoriev I.V."/>
            <person name="Buss L.W."/>
            <person name="Schierwater B."/>
            <person name="Dellaporta S.L."/>
            <person name="Rokhsar D.S."/>
        </authorList>
    </citation>
    <scope>NUCLEOTIDE SEQUENCE [LARGE SCALE GENOMIC DNA]</scope>
    <source>
        <strain evidence="3 4">Grell-BS-1999</strain>
    </source>
</reference>
<organism evidence="3 4">
    <name type="scientific">Trichoplax adhaerens</name>
    <name type="common">Trichoplax reptans</name>
    <dbReference type="NCBI Taxonomy" id="10228"/>
    <lineage>
        <taxon>Eukaryota</taxon>
        <taxon>Metazoa</taxon>
        <taxon>Placozoa</taxon>
        <taxon>Uniplacotomia</taxon>
        <taxon>Trichoplacea</taxon>
        <taxon>Trichoplacidae</taxon>
        <taxon>Trichoplax</taxon>
    </lineage>
</organism>
<dbReference type="SUPFAM" id="SSF52058">
    <property type="entry name" value="L domain-like"/>
    <property type="match status" value="1"/>
</dbReference>
<keyword evidence="1" id="KW-0433">Leucine-rich repeat</keyword>
<dbReference type="KEGG" id="tad:TRIADDRAFT_54634"/>
<dbReference type="InterPro" id="IPR001611">
    <property type="entry name" value="Leu-rich_rpt"/>
</dbReference>
<sequence length="172" mass="19338">MVEKIVDGVLTVDYLKSTSEEFDVDSIREIILRRMGLRDITCVNQCRNVVRLVLSDNKIRNLSALDGLTELTLLNLSSNDITTLAALVQHFVLRRIEALSSLSNLKALTNLRLHDDMRGISNPVCQLNNYQSAVVGYCPNLRILNGEIIKGDGSTLFSLFREMDKKIDAWSL</sequence>
<proteinExistence type="predicted"/>
<evidence type="ECO:0008006" key="5">
    <source>
        <dbReference type="Google" id="ProtNLM"/>
    </source>
</evidence>
<dbReference type="Proteomes" id="UP000009022">
    <property type="component" value="Unassembled WGS sequence"/>
</dbReference>
<evidence type="ECO:0000256" key="2">
    <source>
        <dbReference type="ARBA" id="ARBA00022737"/>
    </source>
</evidence>
<protein>
    <recommendedName>
        <fullName evidence="5">U2A'/phosphoprotein 32 family A C-terminal domain-containing protein</fullName>
    </recommendedName>
</protein>
<dbReference type="OrthoDB" id="433501at2759"/>
<name>B3RSK7_TRIAD</name>
<dbReference type="InterPro" id="IPR032675">
    <property type="entry name" value="LRR_dom_sf"/>
</dbReference>
<dbReference type="PANTHER" id="PTHR15454:SF56">
    <property type="entry name" value="PROTEIN PHOSPHATASE 1 REGULATORY SUBUNIT 7-RELATED"/>
    <property type="match status" value="1"/>
</dbReference>
<dbReference type="FunCoup" id="B3RSK7">
    <property type="interactions" value="15"/>
</dbReference>
<dbReference type="InParanoid" id="B3RSK7"/>
<keyword evidence="2" id="KW-0677">Repeat</keyword>
<dbReference type="GeneID" id="6751739"/>
<dbReference type="Gene3D" id="3.80.10.10">
    <property type="entry name" value="Ribonuclease Inhibitor"/>
    <property type="match status" value="1"/>
</dbReference>
<dbReference type="EMBL" id="DS985243">
    <property type="protein sequence ID" value="EDV26528.1"/>
    <property type="molecule type" value="Genomic_DNA"/>
</dbReference>
<accession>B3RSK7</accession>
<evidence type="ECO:0000313" key="3">
    <source>
        <dbReference type="EMBL" id="EDV26528.1"/>
    </source>
</evidence>
<dbReference type="PhylomeDB" id="B3RSK7"/>
<dbReference type="PROSITE" id="PS51450">
    <property type="entry name" value="LRR"/>
    <property type="match status" value="2"/>
</dbReference>
<dbReference type="STRING" id="10228.B3RSK7"/>
<dbReference type="AlphaFoldDB" id="B3RSK7"/>
<dbReference type="PANTHER" id="PTHR15454">
    <property type="entry name" value="NISCHARIN RELATED"/>
    <property type="match status" value="1"/>
</dbReference>
<evidence type="ECO:0000256" key="1">
    <source>
        <dbReference type="ARBA" id="ARBA00022614"/>
    </source>
</evidence>